<dbReference type="Gene3D" id="3.40.630.30">
    <property type="match status" value="1"/>
</dbReference>
<reference evidence="3" key="2">
    <citation type="submission" date="2012-08" db="EMBL/GenBank/DDBJ databases">
        <title>Genome sequence of Kazachstania naganishii.</title>
        <authorList>
            <person name="Gordon J.L."/>
            <person name="Armisen D."/>
            <person name="Proux-Wera E."/>
            <person name="OhEigeartaigh S.S."/>
            <person name="Byrne K.P."/>
            <person name="Wolfe K.H."/>
        </authorList>
    </citation>
    <scope>NUCLEOTIDE SEQUENCE [LARGE SCALE GENOMIC DNA]</scope>
    <source>
        <strain evidence="3">ATCC MYA-139 / BCRC 22969 / CBS 8797 / CCRC 22969 / KCTC 17520 / NBRC 10181 / NCYC 3082</strain>
    </source>
</reference>
<dbReference type="GeneID" id="34524191"/>
<dbReference type="Proteomes" id="UP000006310">
    <property type="component" value="Chromosome 2"/>
</dbReference>
<keyword evidence="3" id="KW-1185">Reference proteome</keyword>
<dbReference type="PANTHER" id="PTHR34815:SF2">
    <property type="entry name" value="N-ACETYLTRANSFERASE DOMAIN-CONTAINING PROTEIN"/>
    <property type="match status" value="1"/>
</dbReference>
<accession>J7S4G0</accession>
<feature type="domain" description="LYC1 C-terminal" evidence="1">
    <location>
        <begin position="211"/>
        <end position="397"/>
    </location>
</feature>
<name>J7S4G0_HUIN7</name>
<dbReference type="HOGENOM" id="CLU_683473_0_0_1"/>
<dbReference type="InterPro" id="IPR053013">
    <property type="entry name" value="LAT"/>
</dbReference>
<proteinExistence type="predicted"/>
<gene>
    <name evidence="2" type="primary">KNAG0B00940</name>
    <name evidence="2" type="ordered locus">KNAG_0B00940</name>
</gene>
<dbReference type="eggNOG" id="ENOG502QPR6">
    <property type="taxonomic scope" value="Eukaryota"/>
</dbReference>
<dbReference type="OMA" id="NGYARIM"/>
<dbReference type="RefSeq" id="XP_022462787.1">
    <property type="nucleotide sequence ID" value="XM_022611372.1"/>
</dbReference>
<dbReference type="InterPro" id="IPR016181">
    <property type="entry name" value="Acyl_CoA_acyltransferase"/>
</dbReference>
<dbReference type="OrthoDB" id="2020070at2759"/>
<reference evidence="2 3" key="1">
    <citation type="journal article" date="2011" name="Proc. Natl. Acad. Sci. U.S.A.">
        <title>Evolutionary erosion of yeast sex chromosomes by mating-type switching accidents.</title>
        <authorList>
            <person name="Gordon J.L."/>
            <person name="Armisen D."/>
            <person name="Proux-Wera E."/>
            <person name="Oheigeartaigh S.S."/>
            <person name="Byrne K.P."/>
            <person name="Wolfe K.H."/>
        </authorList>
    </citation>
    <scope>NUCLEOTIDE SEQUENCE [LARGE SCALE GENOMIC DNA]</scope>
    <source>
        <strain evidence="3">ATCC MYA-139 / BCRC 22969 / CBS 8797 / CCRC 22969 / KCTC 17520 / NBRC 10181 / NCYC 3082</strain>
    </source>
</reference>
<dbReference type="EMBL" id="HE978315">
    <property type="protein sequence ID" value="CCK68541.1"/>
    <property type="molecule type" value="Genomic_DNA"/>
</dbReference>
<dbReference type="STRING" id="1071383.J7S4G0"/>
<organism evidence="2 3">
    <name type="scientific">Huiozyma naganishii (strain ATCC MYA-139 / BCRC 22969 / CBS 8797 / KCTC 17520 / NBRC 10181 / NCYC 3082 / Yp74L-3)</name>
    <name type="common">Yeast</name>
    <name type="synonym">Kazachstania naganishii</name>
    <dbReference type="NCBI Taxonomy" id="1071383"/>
    <lineage>
        <taxon>Eukaryota</taxon>
        <taxon>Fungi</taxon>
        <taxon>Dikarya</taxon>
        <taxon>Ascomycota</taxon>
        <taxon>Saccharomycotina</taxon>
        <taxon>Saccharomycetes</taxon>
        <taxon>Saccharomycetales</taxon>
        <taxon>Saccharomycetaceae</taxon>
        <taxon>Huiozyma</taxon>
    </lineage>
</organism>
<dbReference type="SUPFAM" id="SSF55729">
    <property type="entry name" value="Acyl-CoA N-acyltransferases (Nat)"/>
    <property type="match status" value="1"/>
</dbReference>
<dbReference type="InterPro" id="IPR055100">
    <property type="entry name" value="GNAT_LYC1-like"/>
</dbReference>
<evidence type="ECO:0000259" key="1">
    <source>
        <dbReference type="Pfam" id="PF22998"/>
    </source>
</evidence>
<dbReference type="Pfam" id="PF22998">
    <property type="entry name" value="GNAT_LYC1-like"/>
    <property type="match status" value="1"/>
</dbReference>
<evidence type="ECO:0000313" key="2">
    <source>
        <dbReference type="EMBL" id="CCK68541.1"/>
    </source>
</evidence>
<evidence type="ECO:0000313" key="3">
    <source>
        <dbReference type="Proteomes" id="UP000006310"/>
    </source>
</evidence>
<dbReference type="KEGG" id="kng:KNAG_0B00940"/>
<protein>
    <recommendedName>
        <fullName evidence="1">LYC1 C-terminal domain-containing protein</fullName>
    </recommendedName>
</protein>
<sequence>MTLSDPLKFYQYTDPDVIKFTHQNNSAAWKGLLTVDEYVEREARLGESDISVKHKLSEVGDIPSNDRKWLGIRYFALEDENLPMNGKCSQIVSHCETLNRIGYCVHPESNGKIEPVLVVCVGGVFTPEMHRKKGYGSKMIKHLNKFYDDLYDREHETSPLIKNMVMTLYSEVGEYYTQFGYKSMHVPLHHVTNLDTFFQQYCQGQLNEDGTYLSFDDYGDLIKLHDKQFVQSLQTLKKVNPDKFIFTVKPDLDIFKWFQTRDRFVMTKTGKGNGEPPFGFVLQDDKSHIIWHHNWNEDTLIICKIYVSPEAAGSEDQIRHLLAHAVNECKKQRLSKLQFWDEEIPIKSYPVLNEVLNEIQHKSELSTVNGSLSGVRPPRNFTADDLIWDNNTKFCWF</sequence>
<dbReference type="AlphaFoldDB" id="J7S4G0"/>
<dbReference type="PANTHER" id="PTHR34815">
    <property type="entry name" value="LYSINE ACETYLTRANSFERASE"/>
    <property type="match status" value="1"/>
</dbReference>